<reference evidence="2" key="1">
    <citation type="submission" date="2021-02" db="EMBL/GenBank/DDBJ databases">
        <authorList>
            <person name="Dougan E. K."/>
            <person name="Rhodes N."/>
            <person name="Thang M."/>
            <person name="Chan C."/>
        </authorList>
    </citation>
    <scope>NUCLEOTIDE SEQUENCE</scope>
</reference>
<organism evidence="2 3">
    <name type="scientific">Polarella glacialis</name>
    <name type="common">Dinoflagellate</name>
    <dbReference type="NCBI Taxonomy" id="89957"/>
    <lineage>
        <taxon>Eukaryota</taxon>
        <taxon>Sar</taxon>
        <taxon>Alveolata</taxon>
        <taxon>Dinophyceae</taxon>
        <taxon>Suessiales</taxon>
        <taxon>Suessiaceae</taxon>
        <taxon>Polarella</taxon>
    </lineage>
</organism>
<dbReference type="GO" id="GO:0005739">
    <property type="term" value="C:mitochondrion"/>
    <property type="evidence" value="ECO:0007669"/>
    <property type="project" value="TreeGrafter"/>
</dbReference>
<dbReference type="PROSITE" id="PS51257">
    <property type="entry name" value="PROKAR_LIPOPROTEIN"/>
    <property type="match status" value="1"/>
</dbReference>
<proteinExistence type="predicted"/>
<name>A0A813JLA1_POLGL</name>
<protein>
    <recommendedName>
        <fullName evidence="1">NAD(P)-binding domain-containing protein</fullName>
    </recommendedName>
</protein>
<dbReference type="Proteomes" id="UP000626109">
    <property type="component" value="Unassembled WGS sequence"/>
</dbReference>
<comment type="caution">
    <text evidence="2">The sequence shown here is derived from an EMBL/GenBank/DDBJ whole genome shotgun (WGS) entry which is preliminary data.</text>
</comment>
<evidence type="ECO:0000259" key="1">
    <source>
        <dbReference type="Pfam" id="PF13460"/>
    </source>
</evidence>
<dbReference type="SUPFAM" id="SSF51735">
    <property type="entry name" value="NAD(P)-binding Rossmann-fold domains"/>
    <property type="match status" value="1"/>
</dbReference>
<sequence length="351" mass="34216">MSQRSALQGSGRRRARGGAVVGVAVAVAAGAFGCGNSWLSAAAPGTQHRALEDVLRQAEPVLASTLLSGSASSGSPSPALGSASRRDSLGRLGLALGLGLLGPVNSALAATASPLAGKKVVVFGGSGFVGQRICERLVLEGATVASLSRGGGPPPGAGAWASKVSWQQGDVLSADLASPVQGSEAVISAIGAIGSSDDARGNGATNEAAAAAAAKAGVQRFVLISASPDVAKAGLDAVFGGYIEGKRRAEAAVATAFAGNSLVIQPSFIYGGEEFSATPPRVAEWYGEKVEGLLGTGLFRGLAAVSPGALRLALSPLSSVGDVAAAAVAGASGAAQGMLAGHDAIKAAAQR</sequence>
<dbReference type="AlphaFoldDB" id="A0A813JLA1"/>
<dbReference type="EMBL" id="CAJNNW010025831">
    <property type="protein sequence ID" value="CAE8680210.1"/>
    <property type="molecule type" value="Genomic_DNA"/>
</dbReference>
<dbReference type="Pfam" id="PF13460">
    <property type="entry name" value="NAD_binding_10"/>
    <property type="match status" value="1"/>
</dbReference>
<dbReference type="PANTHER" id="PTHR12126:SF16">
    <property type="entry name" value="MIOREX COMPLEX COMPONENT 2"/>
    <property type="match status" value="1"/>
</dbReference>
<dbReference type="PANTHER" id="PTHR12126">
    <property type="entry name" value="NADH-UBIQUINONE OXIDOREDUCTASE 39 KDA SUBUNIT-RELATED"/>
    <property type="match status" value="1"/>
</dbReference>
<dbReference type="InterPro" id="IPR016040">
    <property type="entry name" value="NAD(P)-bd_dom"/>
</dbReference>
<evidence type="ECO:0000313" key="3">
    <source>
        <dbReference type="Proteomes" id="UP000626109"/>
    </source>
</evidence>
<dbReference type="GO" id="GO:0044877">
    <property type="term" value="F:protein-containing complex binding"/>
    <property type="evidence" value="ECO:0007669"/>
    <property type="project" value="TreeGrafter"/>
</dbReference>
<evidence type="ECO:0000313" key="2">
    <source>
        <dbReference type="EMBL" id="CAE8680210.1"/>
    </source>
</evidence>
<dbReference type="InterPro" id="IPR036291">
    <property type="entry name" value="NAD(P)-bd_dom_sf"/>
</dbReference>
<dbReference type="InterPro" id="IPR051207">
    <property type="entry name" value="ComplexI_NDUFA9_subunit"/>
</dbReference>
<feature type="domain" description="NAD(P)-binding" evidence="1">
    <location>
        <begin position="124"/>
        <end position="255"/>
    </location>
</feature>
<accession>A0A813JLA1</accession>
<dbReference type="Gene3D" id="3.40.50.720">
    <property type="entry name" value="NAD(P)-binding Rossmann-like Domain"/>
    <property type="match status" value="1"/>
</dbReference>
<gene>
    <name evidence="2" type="ORF">PGLA2088_LOCUS21786</name>
</gene>